<comment type="similarity">
    <text evidence="4 11">Belongs to the class-II pyridoxal-phosphate-dependent aminotransferase family. BioF subfamily.</text>
</comment>
<keyword evidence="7" id="KW-0093">Biotin biosynthesis</keyword>
<dbReference type="EC" id="2.3.1.47" evidence="11"/>
<keyword evidence="6 11" id="KW-0808">Transferase</keyword>
<evidence type="ECO:0000256" key="8">
    <source>
        <dbReference type="ARBA" id="ARBA00022898"/>
    </source>
</evidence>
<dbReference type="GO" id="GO:0030170">
    <property type="term" value="F:pyridoxal phosphate binding"/>
    <property type="evidence" value="ECO:0007669"/>
    <property type="project" value="InterPro"/>
</dbReference>
<keyword evidence="8 10" id="KW-0663">Pyridoxal phosphate</keyword>
<evidence type="ECO:0000256" key="7">
    <source>
        <dbReference type="ARBA" id="ARBA00022756"/>
    </source>
</evidence>
<dbReference type="AlphaFoldDB" id="A0A4Y8PY25"/>
<dbReference type="InterPro" id="IPR015421">
    <property type="entry name" value="PyrdxlP-dep_Trfase_major"/>
</dbReference>
<comment type="caution">
    <text evidence="13">The sequence shown here is derived from an EMBL/GenBank/DDBJ whole genome shotgun (WGS) entry which is preliminary data.</text>
</comment>
<name>A0A4Y8PY25_9BACL</name>
<dbReference type="OrthoDB" id="9807157at2"/>
<comment type="subunit">
    <text evidence="5 11">Homodimer.</text>
</comment>
<dbReference type="SUPFAM" id="SSF53383">
    <property type="entry name" value="PLP-dependent transferases"/>
    <property type="match status" value="1"/>
</dbReference>
<dbReference type="Gene3D" id="3.90.1150.10">
    <property type="entry name" value="Aspartate Aminotransferase, domain 1"/>
    <property type="match status" value="1"/>
</dbReference>
<comment type="function">
    <text evidence="2 11">Catalyzes the decarboxylative condensation of pimeloyl-[acyl-carrier protein] and L-alanine to produce 8-amino-7-oxononanoate (AON), [acyl-carrier protein], and carbon dioxide.</text>
</comment>
<evidence type="ECO:0000256" key="9">
    <source>
        <dbReference type="ARBA" id="ARBA00047715"/>
    </source>
</evidence>
<evidence type="ECO:0000256" key="3">
    <source>
        <dbReference type="ARBA" id="ARBA00004746"/>
    </source>
</evidence>
<evidence type="ECO:0000256" key="6">
    <source>
        <dbReference type="ARBA" id="ARBA00022679"/>
    </source>
</evidence>
<dbReference type="InterPro" id="IPR050087">
    <property type="entry name" value="AON_synthase_class-II"/>
</dbReference>
<evidence type="ECO:0000313" key="13">
    <source>
        <dbReference type="EMBL" id="TFE85035.1"/>
    </source>
</evidence>
<keyword evidence="14" id="KW-1185">Reference proteome</keyword>
<reference evidence="13 14" key="1">
    <citation type="submission" date="2017-03" db="EMBL/GenBank/DDBJ databases">
        <title>Isolation of Levoglucosan Utilizing Bacteria.</title>
        <authorList>
            <person name="Arya A.S."/>
        </authorList>
    </citation>
    <scope>NUCLEOTIDE SEQUENCE [LARGE SCALE GENOMIC DNA]</scope>
    <source>
        <strain evidence="13 14">MEC069</strain>
    </source>
</reference>
<sequence>MRAELDTLRVQSQYRTLTDSIPLAHGWIERHGKRMLNLASNHYLGLPHLLDETQLAAALGNAAGQVSTGSTASRLIVGNDPVFAEFEREFAAFKGTEGCLLYGSGYMANVGVISALVGRRGIVFSDRLNHASIVDGIVLSRAEHKRYRHRDLDQLERLLCAAEPGARKLIVTDSVFSMDGSLAPLKELVWLKERYGAHLMVDEAHSGGVFGERGEGLTHALGLTGAVDIQMGTFSKAYGCYGAYVAGDRTLIDYLVNHSRSLIYTTALPPMVVRAVRHNWRLACEAAEARRQLAANAAAFREALQTLGFDTGASECHIVPLLVGGNEATLRLSERLQERGIAAVAIRPPTVPEGTARIRFTLTAAHRPEDLQQAAAAIGESGRELGLIS</sequence>
<dbReference type="GO" id="GO:0008710">
    <property type="term" value="F:8-amino-7-oxononanoate synthase activity"/>
    <property type="evidence" value="ECO:0007669"/>
    <property type="project" value="UniProtKB-UniRule"/>
</dbReference>
<evidence type="ECO:0000256" key="10">
    <source>
        <dbReference type="PIRSR" id="PIRSR604723-51"/>
    </source>
</evidence>
<comment type="catalytic activity">
    <reaction evidence="9 11">
        <text>6-carboxyhexanoyl-[ACP] + L-alanine + H(+) = (8S)-8-amino-7-oxononanoate + holo-[ACP] + CO2</text>
        <dbReference type="Rhea" id="RHEA:42288"/>
        <dbReference type="Rhea" id="RHEA-COMP:9685"/>
        <dbReference type="Rhea" id="RHEA-COMP:9955"/>
        <dbReference type="ChEBI" id="CHEBI:15378"/>
        <dbReference type="ChEBI" id="CHEBI:16526"/>
        <dbReference type="ChEBI" id="CHEBI:57972"/>
        <dbReference type="ChEBI" id="CHEBI:64479"/>
        <dbReference type="ChEBI" id="CHEBI:78846"/>
        <dbReference type="ChEBI" id="CHEBI:149468"/>
        <dbReference type="EC" id="2.3.1.47"/>
    </reaction>
</comment>
<dbReference type="NCBIfam" id="TIGR00858">
    <property type="entry name" value="bioF"/>
    <property type="match status" value="1"/>
</dbReference>
<feature type="domain" description="Aminotransferase class I/classII large" evidence="12">
    <location>
        <begin position="34"/>
        <end position="378"/>
    </location>
</feature>
<comment type="pathway">
    <text evidence="3 11">Cofactor biosynthesis; biotin biosynthesis.</text>
</comment>
<dbReference type="Pfam" id="PF00155">
    <property type="entry name" value="Aminotran_1_2"/>
    <property type="match status" value="1"/>
</dbReference>
<feature type="modified residue" description="N6-(pyridoxal phosphate)lysine" evidence="10">
    <location>
        <position position="236"/>
    </location>
</feature>
<dbReference type="InterPro" id="IPR015424">
    <property type="entry name" value="PyrdxlP-dep_Trfase"/>
</dbReference>
<dbReference type="InterPro" id="IPR001917">
    <property type="entry name" value="Aminotrans_II_pyridoxalP_BS"/>
</dbReference>
<dbReference type="PANTHER" id="PTHR13693:SF100">
    <property type="entry name" value="8-AMINO-7-OXONONANOATE SYNTHASE"/>
    <property type="match status" value="1"/>
</dbReference>
<protein>
    <recommendedName>
        <fullName evidence="11">8-amino-7-ketopelargonate synthase</fullName>
        <ecNumber evidence="11">2.3.1.47</ecNumber>
    </recommendedName>
</protein>
<comment type="cofactor">
    <cofactor evidence="1 10 11">
        <name>pyridoxal 5'-phosphate</name>
        <dbReference type="ChEBI" id="CHEBI:597326"/>
    </cofactor>
</comment>
<dbReference type="Gene3D" id="3.40.640.10">
    <property type="entry name" value="Type I PLP-dependent aspartate aminotransferase-like (Major domain)"/>
    <property type="match status" value="1"/>
</dbReference>
<dbReference type="PROSITE" id="PS00599">
    <property type="entry name" value="AA_TRANSFER_CLASS_2"/>
    <property type="match status" value="1"/>
</dbReference>
<dbReference type="Proteomes" id="UP000298246">
    <property type="component" value="Unassembled WGS sequence"/>
</dbReference>
<dbReference type="EMBL" id="MYFO01000029">
    <property type="protein sequence ID" value="TFE85035.1"/>
    <property type="molecule type" value="Genomic_DNA"/>
</dbReference>
<gene>
    <name evidence="13" type="ORF">B5M42_18490</name>
</gene>
<dbReference type="PANTHER" id="PTHR13693">
    <property type="entry name" value="CLASS II AMINOTRANSFERASE/8-AMINO-7-OXONONANOATE SYNTHASE"/>
    <property type="match status" value="1"/>
</dbReference>
<dbReference type="InterPro" id="IPR004839">
    <property type="entry name" value="Aminotransferase_I/II_large"/>
</dbReference>
<evidence type="ECO:0000256" key="4">
    <source>
        <dbReference type="ARBA" id="ARBA00010008"/>
    </source>
</evidence>
<dbReference type="UniPathway" id="UPA00078"/>
<evidence type="ECO:0000313" key="14">
    <source>
        <dbReference type="Proteomes" id="UP000298246"/>
    </source>
</evidence>
<proteinExistence type="inferred from homology"/>
<evidence type="ECO:0000256" key="2">
    <source>
        <dbReference type="ARBA" id="ARBA00002513"/>
    </source>
</evidence>
<evidence type="ECO:0000259" key="12">
    <source>
        <dbReference type="Pfam" id="PF00155"/>
    </source>
</evidence>
<dbReference type="InterPro" id="IPR015422">
    <property type="entry name" value="PyrdxlP-dep_Trfase_small"/>
</dbReference>
<dbReference type="CDD" id="cd06454">
    <property type="entry name" value="KBL_like"/>
    <property type="match status" value="1"/>
</dbReference>
<organism evidence="13 14">
    <name type="scientific">Paenibacillus athensensis</name>
    <dbReference type="NCBI Taxonomy" id="1967502"/>
    <lineage>
        <taxon>Bacteria</taxon>
        <taxon>Bacillati</taxon>
        <taxon>Bacillota</taxon>
        <taxon>Bacilli</taxon>
        <taxon>Bacillales</taxon>
        <taxon>Paenibacillaceae</taxon>
        <taxon>Paenibacillus</taxon>
    </lineage>
</organism>
<evidence type="ECO:0000256" key="1">
    <source>
        <dbReference type="ARBA" id="ARBA00001933"/>
    </source>
</evidence>
<accession>A0A4Y8PY25</accession>
<dbReference type="GO" id="GO:0009102">
    <property type="term" value="P:biotin biosynthetic process"/>
    <property type="evidence" value="ECO:0007669"/>
    <property type="project" value="UniProtKB-UniRule"/>
</dbReference>
<evidence type="ECO:0000256" key="5">
    <source>
        <dbReference type="ARBA" id="ARBA00011738"/>
    </source>
</evidence>
<dbReference type="InterPro" id="IPR004723">
    <property type="entry name" value="AONS_Archaea/Proteobacteria"/>
</dbReference>
<evidence type="ECO:0000256" key="11">
    <source>
        <dbReference type="RuleBase" id="RU003693"/>
    </source>
</evidence>